<evidence type="ECO:0000313" key="6">
    <source>
        <dbReference type="Proteomes" id="UP001188597"/>
    </source>
</evidence>
<evidence type="ECO:0008006" key="7">
    <source>
        <dbReference type="Google" id="ProtNLM"/>
    </source>
</evidence>
<evidence type="ECO:0000256" key="1">
    <source>
        <dbReference type="ARBA" id="ARBA00010838"/>
    </source>
</evidence>
<dbReference type="AlphaFoldDB" id="A0AA88WWQ5"/>
<dbReference type="InterPro" id="IPR001360">
    <property type="entry name" value="Glyco_hydro_1"/>
</dbReference>
<protein>
    <recommendedName>
        <fullName evidence="7">Beta-glucosidase</fullName>
    </recommendedName>
</protein>
<dbReference type="GO" id="GO:0005975">
    <property type="term" value="P:carbohydrate metabolic process"/>
    <property type="evidence" value="ECO:0007669"/>
    <property type="project" value="InterPro"/>
</dbReference>
<dbReference type="GO" id="GO:0008422">
    <property type="term" value="F:beta-glucosidase activity"/>
    <property type="evidence" value="ECO:0007669"/>
    <property type="project" value="TreeGrafter"/>
</dbReference>
<reference evidence="5" key="1">
    <citation type="submission" date="2022-12" db="EMBL/GenBank/DDBJ databases">
        <title>Draft genome assemblies for two species of Escallonia (Escalloniales).</title>
        <authorList>
            <person name="Chanderbali A."/>
            <person name="Dervinis C."/>
            <person name="Anghel I."/>
            <person name="Soltis D."/>
            <person name="Soltis P."/>
            <person name="Zapata F."/>
        </authorList>
    </citation>
    <scope>NUCLEOTIDE SEQUENCE</scope>
    <source>
        <strain evidence="5">UCBG64.0493</strain>
        <tissue evidence="5">Leaf</tissue>
    </source>
</reference>
<evidence type="ECO:0000313" key="5">
    <source>
        <dbReference type="EMBL" id="KAK3035646.1"/>
    </source>
</evidence>
<dbReference type="PANTHER" id="PTHR10353">
    <property type="entry name" value="GLYCOSYL HYDROLASE"/>
    <property type="match status" value="1"/>
</dbReference>
<dbReference type="Proteomes" id="UP001188597">
    <property type="component" value="Unassembled WGS sequence"/>
</dbReference>
<dbReference type="Gene3D" id="3.20.20.80">
    <property type="entry name" value="Glycosidases"/>
    <property type="match status" value="1"/>
</dbReference>
<evidence type="ECO:0000256" key="2">
    <source>
        <dbReference type="ARBA" id="ARBA00022801"/>
    </source>
</evidence>
<dbReference type="SUPFAM" id="SSF51445">
    <property type="entry name" value="(Trans)glycosidases"/>
    <property type="match status" value="1"/>
</dbReference>
<evidence type="ECO:0000256" key="3">
    <source>
        <dbReference type="ARBA" id="ARBA00023295"/>
    </source>
</evidence>
<dbReference type="EMBL" id="JAVXUP010000169">
    <property type="protein sequence ID" value="KAK3035646.1"/>
    <property type="molecule type" value="Genomic_DNA"/>
</dbReference>
<gene>
    <name evidence="5" type="ORF">RJ639_033174</name>
</gene>
<sequence length="196" mass="22046">MYVSTSSALIFVNMPNFASVNSAIGGASSTERITNTFPEGRCIHNKTQQSYNGDSGTEPYLVTHYKLLAHAAAIQLYGQKFKISQRGKIGIALASKTYDLYICKCVVMWVRFTFYFKYMEPITRGDYPKSMKEFVGSRLPKFTNEQSNMLKGSIDFLGLNYYKTNYVSDGLEVNNGLLSYNTDPQPSETECLLGHQ</sequence>
<organism evidence="5 6">
    <name type="scientific">Escallonia herrerae</name>
    <dbReference type="NCBI Taxonomy" id="1293975"/>
    <lineage>
        <taxon>Eukaryota</taxon>
        <taxon>Viridiplantae</taxon>
        <taxon>Streptophyta</taxon>
        <taxon>Embryophyta</taxon>
        <taxon>Tracheophyta</taxon>
        <taxon>Spermatophyta</taxon>
        <taxon>Magnoliopsida</taxon>
        <taxon>eudicotyledons</taxon>
        <taxon>Gunneridae</taxon>
        <taxon>Pentapetalae</taxon>
        <taxon>asterids</taxon>
        <taxon>campanulids</taxon>
        <taxon>Escalloniales</taxon>
        <taxon>Escalloniaceae</taxon>
        <taxon>Escallonia</taxon>
    </lineage>
</organism>
<keyword evidence="3" id="KW-0326">Glycosidase</keyword>
<evidence type="ECO:0000256" key="4">
    <source>
        <dbReference type="RuleBase" id="RU003690"/>
    </source>
</evidence>
<dbReference type="PANTHER" id="PTHR10353:SF137">
    <property type="entry name" value="MYROSINASE 3-RELATED"/>
    <property type="match status" value="1"/>
</dbReference>
<proteinExistence type="inferred from homology"/>
<keyword evidence="2" id="KW-0378">Hydrolase</keyword>
<accession>A0AA88WWQ5</accession>
<keyword evidence="6" id="KW-1185">Reference proteome</keyword>
<comment type="similarity">
    <text evidence="1 4">Belongs to the glycosyl hydrolase 1 family.</text>
</comment>
<dbReference type="Pfam" id="PF00232">
    <property type="entry name" value="Glyco_hydro_1"/>
    <property type="match status" value="1"/>
</dbReference>
<comment type="caution">
    <text evidence="5">The sequence shown here is derived from an EMBL/GenBank/DDBJ whole genome shotgun (WGS) entry which is preliminary data.</text>
</comment>
<name>A0AA88WWQ5_9ASTE</name>
<dbReference type="InterPro" id="IPR017853">
    <property type="entry name" value="GH"/>
</dbReference>